<reference evidence="3" key="1">
    <citation type="submission" date="2017-05" db="EMBL/GenBank/DDBJ databases">
        <title>Streptomyces olivochromogenes NBRC 3561 whole genome shotgun sequence.</title>
        <authorList>
            <person name="Dohra H."/>
            <person name="Kodani S."/>
        </authorList>
    </citation>
    <scope>NUCLEOTIDE SEQUENCE [LARGE SCALE GENOMIC DNA]</scope>
    <source>
        <strain evidence="3">NBRC 3561</strain>
    </source>
</reference>
<name>A0A250VJ64_STROL</name>
<evidence type="ECO:0000256" key="1">
    <source>
        <dbReference type="SAM" id="MobiDB-lite"/>
    </source>
</evidence>
<evidence type="ECO:0000313" key="2">
    <source>
        <dbReference type="EMBL" id="GAX54040.1"/>
    </source>
</evidence>
<gene>
    <name evidence="2" type="ORF">SO3561_05573</name>
</gene>
<sequence length="69" mass="7320">MTNPRVMTTATPAAPPPGPALMRRGFPGPASAISVPVSLPLYPALLERGTPVPTPAHFPRAIRVRRSPR</sequence>
<feature type="region of interest" description="Disordered" evidence="1">
    <location>
        <begin position="1"/>
        <end position="25"/>
    </location>
</feature>
<dbReference type="EMBL" id="BDQI01000012">
    <property type="protein sequence ID" value="GAX54040.1"/>
    <property type="molecule type" value="Genomic_DNA"/>
</dbReference>
<keyword evidence="3" id="KW-1185">Reference proteome</keyword>
<organism evidence="2 3">
    <name type="scientific">Streptomyces olivochromogenes</name>
    <dbReference type="NCBI Taxonomy" id="1963"/>
    <lineage>
        <taxon>Bacteria</taxon>
        <taxon>Bacillati</taxon>
        <taxon>Actinomycetota</taxon>
        <taxon>Actinomycetes</taxon>
        <taxon>Kitasatosporales</taxon>
        <taxon>Streptomycetaceae</taxon>
        <taxon>Streptomyces</taxon>
    </lineage>
</organism>
<proteinExistence type="predicted"/>
<evidence type="ECO:0000313" key="3">
    <source>
        <dbReference type="Proteomes" id="UP000217446"/>
    </source>
</evidence>
<dbReference type="Proteomes" id="UP000217446">
    <property type="component" value="Unassembled WGS sequence"/>
</dbReference>
<comment type="caution">
    <text evidence="2">The sequence shown here is derived from an EMBL/GenBank/DDBJ whole genome shotgun (WGS) entry which is preliminary data.</text>
</comment>
<dbReference type="AlphaFoldDB" id="A0A250VJ64"/>
<protein>
    <submittedName>
        <fullName evidence="2">Uncharacterized protein</fullName>
    </submittedName>
</protein>
<accession>A0A250VJ64</accession>